<evidence type="ECO:0000256" key="4">
    <source>
        <dbReference type="SAM" id="MobiDB-lite"/>
    </source>
</evidence>
<dbReference type="SUPFAM" id="SSF56349">
    <property type="entry name" value="DNA breaking-rejoining enzymes"/>
    <property type="match status" value="1"/>
</dbReference>
<keyword evidence="1 3" id="KW-0238">DNA-binding</keyword>
<dbReference type="Gene3D" id="1.10.150.130">
    <property type="match status" value="1"/>
</dbReference>
<organism evidence="7 8">
    <name type="scientific">Allonocardiopsis opalescens</name>
    <dbReference type="NCBI Taxonomy" id="1144618"/>
    <lineage>
        <taxon>Bacteria</taxon>
        <taxon>Bacillati</taxon>
        <taxon>Actinomycetota</taxon>
        <taxon>Actinomycetes</taxon>
        <taxon>Streptosporangiales</taxon>
        <taxon>Allonocardiopsis</taxon>
    </lineage>
</organism>
<dbReference type="GO" id="GO:0006310">
    <property type="term" value="P:DNA recombination"/>
    <property type="evidence" value="ECO:0007669"/>
    <property type="project" value="UniProtKB-KW"/>
</dbReference>
<dbReference type="GO" id="GO:0003677">
    <property type="term" value="F:DNA binding"/>
    <property type="evidence" value="ECO:0007669"/>
    <property type="project" value="UniProtKB-UniRule"/>
</dbReference>
<dbReference type="PROSITE" id="PS51900">
    <property type="entry name" value="CB"/>
    <property type="match status" value="1"/>
</dbReference>
<dbReference type="Pfam" id="PF00589">
    <property type="entry name" value="Phage_integrase"/>
    <property type="match status" value="1"/>
</dbReference>
<dbReference type="Gene3D" id="1.10.443.10">
    <property type="entry name" value="Intergrase catalytic core"/>
    <property type="match status" value="1"/>
</dbReference>
<dbReference type="GO" id="GO:0015074">
    <property type="term" value="P:DNA integration"/>
    <property type="evidence" value="ECO:0007669"/>
    <property type="project" value="InterPro"/>
</dbReference>
<sequence length="341" mass="37906">MSGEPAFPCTQRRTSSSPVHATTDIHNPLPRPGALTLAQASAEFLDRFRGQPHTRRAYAQTLVALEQAAVCGPSAPVEVAFTPDAAAAALARWESAAPATWNKHLAALRSFASYCARREWLTTDPTHLLERRKEPRRGDKSVPAARLEALFTDPDVRLREKVLWRMLYETAARAEEILTLDVGDLDMAMRRARVRSKGGAIEYVHWATPTARLLPRLLNGRTTGPVFCSNRRSPTAGARARALADVDPTTGRGRLSYPRAEYLFKQASKKYDPHGQGWTLHQLRHSALKHLAAEGRSAPELQAKSRHAHLATLGKYVRLGEETAARITAEHDPYNRRAPRR</sequence>
<keyword evidence="2" id="KW-0233">DNA recombination</keyword>
<evidence type="ECO:0000259" key="5">
    <source>
        <dbReference type="PROSITE" id="PS51898"/>
    </source>
</evidence>
<evidence type="ECO:0000256" key="2">
    <source>
        <dbReference type="ARBA" id="ARBA00023172"/>
    </source>
</evidence>
<dbReference type="CDD" id="cd00397">
    <property type="entry name" value="DNA_BRE_C"/>
    <property type="match status" value="1"/>
</dbReference>
<dbReference type="OrthoDB" id="3345368at2"/>
<evidence type="ECO:0000256" key="1">
    <source>
        <dbReference type="ARBA" id="ARBA00023125"/>
    </source>
</evidence>
<dbReference type="InterPro" id="IPR011010">
    <property type="entry name" value="DNA_brk_join_enz"/>
</dbReference>
<gene>
    <name evidence="7" type="ORF">CLV72_104582</name>
</gene>
<feature type="compositionally biased region" description="Polar residues" evidence="4">
    <location>
        <begin position="11"/>
        <end position="20"/>
    </location>
</feature>
<dbReference type="EMBL" id="PVZC01000004">
    <property type="protein sequence ID" value="PRX99002.1"/>
    <property type="molecule type" value="Genomic_DNA"/>
</dbReference>
<dbReference type="PANTHER" id="PTHR30349">
    <property type="entry name" value="PHAGE INTEGRASE-RELATED"/>
    <property type="match status" value="1"/>
</dbReference>
<proteinExistence type="predicted"/>
<evidence type="ECO:0000256" key="3">
    <source>
        <dbReference type="PROSITE-ProRule" id="PRU01248"/>
    </source>
</evidence>
<dbReference type="InterPro" id="IPR050090">
    <property type="entry name" value="Tyrosine_recombinase_XerCD"/>
</dbReference>
<reference evidence="7 8" key="1">
    <citation type="submission" date="2018-03" db="EMBL/GenBank/DDBJ databases">
        <title>Genomic Encyclopedia of Archaeal and Bacterial Type Strains, Phase II (KMG-II): from individual species to whole genera.</title>
        <authorList>
            <person name="Goeker M."/>
        </authorList>
    </citation>
    <scope>NUCLEOTIDE SEQUENCE [LARGE SCALE GENOMIC DNA]</scope>
    <source>
        <strain evidence="7 8">DSM 45601</strain>
    </source>
</reference>
<dbReference type="InterPro" id="IPR002104">
    <property type="entry name" value="Integrase_catalytic"/>
</dbReference>
<evidence type="ECO:0000313" key="7">
    <source>
        <dbReference type="EMBL" id="PRX99002.1"/>
    </source>
</evidence>
<dbReference type="InterPro" id="IPR010998">
    <property type="entry name" value="Integrase_recombinase_N"/>
</dbReference>
<protein>
    <submittedName>
        <fullName evidence="7">Integrase/recombinase XerC/integrase/recombinase XerD</fullName>
    </submittedName>
</protein>
<feature type="domain" description="Tyr recombinase" evidence="5">
    <location>
        <begin position="133"/>
        <end position="332"/>
    </location>
</feature>
<feature type="region of interest" description="Disordered" evidence="4">
    <location>
        <begin position="1"/>
        <end position="29"/>
    </location>
</feature>
<name>A0A2T0Q5E6_9ACTN</name>
<keyword evidence="8" id="KW-1185">Reference proteome</keyword>
<feature type="domain" description="Core-binding (CB)" evidence="6">
    <location>
        <begin position="35"/>
        <end position="116"/>
    </location>
</feature>
<evidence type="ECO:0000259" key="6">
    <source>
        <dbReference type="PROSITE" id="PS51900"/>
    </source>
</evidence>
<evidence type="ECO:0000313" key="8">
    <source>
        <dbReference type="Proteomes" id="UP000237846"/>
    </source>
</evidence>
<accession>A0A2T0Q5E6</accession>
<dbReference type="PANTHER" id="PTHR30349:SF81">
    <property type="entry name" value="TYROSINE RECOMBINASE XERC"/>
    <property type="match status" value="1"/>
</dbReference>
<dbReference type="Proteomes" id="UP000237846">
    <property type="component" value="Unassembled WGS sequence"/>
</dbReference>
<dbReference type="PROSITE" id="PS51898">
    <property type="entry name" value="TYR_RECOMBINASE"/>
    <property type="match status" value="1"/>
</dbReference>
<comment type="caution">
    <text evidence="7">The sequence shown here is derived from an EMBL/GenBank/DDBJ whole genome shotgun (WGS) entry which is preliminary data.</text>
</comment>
<dbReference type="AlphaFoldDB" id="A0A2T0Q5E6"/>
<dbReference type="InterPro" id="IPR013762">
    <property type="entry name" value="Integrase-like_cat_sf"/>
</dbReference>
<dbReference type="InterPro" id="IPR044068">
    <property type="entry name" value="CB"/>
</dbReference>